<dbReference type="SUPFAM" id="SSF55729">
    <property type="entry name" value="Acyl-CoA N-acyltransferases (Nat)"/>
    <property type="match status" value="1"/>
</dbReference>
<dbReference type="Proteomes" id="UP000194439">
    <property type="component" value="Unassembled WGS sequence"/>
</dbReference>
<evidence type="ECO:0000313" key="3">
    <source>
        <dbReference type="Proteomes" id="UP000194439"/>
    </source>
</evidence>
<proteinExistence type="predicted"/>
<dbReference type="Pfam" id="PF00583">
    <property type="entry name" value="Acetyltransf_1"/>
    <property type="match status" value="1"/>
</dbReference>
<sequence length="218" mass="25733">MMRRHRIDIICHCYSNIEICQIILGDLQRDFQESRENLFTRKTFYYEIGRVIEVIREIKVEDAAPFLQLSRQLDEETKFMLYEPGERKFTDEQQEQMIHRFIENKYATILVAVEDERIVGFILVNGNHIQRKRHVAGIVIGILQEYSGRGIGTRLFKEAEKWARLHDVWRLELTVMAHNTRAQALYTKAGFEKEGVKRAALIIDGENIDEYEMAKLLK</sequence>
<evidence type="ECO:0000313" key="2">
    <source>
        <dbReference type="EMBL" id="SME39166.1"/>
    </source>
</evidence>
<feature type="domain" description="N-acetyltransferase" evidence="1">
    <location>
        <begin position="53"/>
        <end position="218"/>
    </location>
</feature>
<accession>A0A1Y6AGP3</accession>
<dbReference type="InterPro" id="IPR016181">
    <property type="entry name" value="Acyl_CoA_acyltransferase"/>
</dbReference>
<dbReference type="PROSITE" id="PS51186">
    <property type="entry name" value="GNAT"/>
    <property type="match status" value="1"/>
</dbReference>
<dbReference type="PANTHER" id="PTHR43415:SF3">
    <property type="entry name" value="GNAT-FAMILY ACETYLTRANSFERASE"/>
    <property type="match status" value="1"/>
</dbReference>
<dbReference type="PANTHER" id="PTHR43415">
    <property type="entry name" value="SPERMIDINE N(1)-ACETYLTRANSFERASE"/>
    <property type="match status" value="1"/>
</dbReference>
<evidence type="ECO:0000259" key="1">
    <source>
        <dbReference type="PROSITE" id="PS51186"/>
    </source>
</evidence>
<keyword evidence="2" id="KW-0808">Transferase</keyword>
<dbReference type="GO" id="GO:0016747">
    <property type="term" value="F:acyltransferase activity, transferring groups other than amino-acyl groups"/>
    <property type="evidence" value="ECO:0007669"/>
    <property type="project" value="InterPro"/>
</dbReference>
<organism evidence="2 3">
    <name type="scientific">Bacillus mobilis</name>
    <dbReference type="NCBI Taxonomy" id="2026190"/>
    <lineage>
        <taxon>Bacteria</taxon>
        <taxon>Bacillati</taxon>
        <taxon>Bacillota</taxon>
        <taxon>Bacilli</taxon>
        <taxon>Bacillales</taxon>
        <taxon>Bacillaceae</taxon>
        <taxon>Bacillus</taxon>
        <taxon>Bacillus cereus group</taxon>
    </lineage>
</organism>
<dbReference type="InterPro" id="IPR000182">
    <property type="entry name" value="GNAT_dom"/>
</dbReference>
<protein>
    <submittedName>
        <fullName evidence="2">Putative acetyltransferase YhhY</fullName>
    </submittedName>
</protein>
<dbReference type="AlphaFoldDB" id="A0A1Y6AGP3"/>
<dbReference type="Gene3D" id="3.40.630.30">
    <property type="match status" value="1"/>
</dbReference>
<gene>
    <name evidence="2" type="ORF">BACERE00185_04545</name>
</gene>
<name>A0A1Y6AGP3_9BACI</name>
<reference evidence="3" key="1">
    <citation type="submission" date="2017-04" db="EMBL/GenBank/DDBJ databases">
        <authorList>
            <person name="Criscuolo A."/>
        </authorList>
    </citation>
    <scope>NUCLEOTIDE SEQUENCE [LARGE SCALE GENOMIC DNA]</scope>
</reference>
<dbReference type="EMBL" id="FWZD01000069">
    <property type="protein sequence ID" value="SME39166.1"/>
    <property type="molecule type" value="Genomic_DNA"/>
</dbReference>
<dbReference type="CDD" id="cd04301">
    <property type="entry name" value="NAT_SF"/>
    <property type="match status" value="1"/>
</dbReference>